<dbReference type="AlphaFoldDB" id="A0A162YSI2"/>
<organism evidence="5 6">
    <name type="scientific">Mucor lusitanicus CBS 277.49</name>
    <dbReference type="NCBI Taxonomy" id="747725"/>
    <lineage>
        <taxon>Eukaryota</taxon>
        <taxon>Fungi</taxon>
        <taxon>Fungi incertae sedis</taxon>
        <taxon>Mucoromycota</taxon>
        <taxon>Mucoromycotina</taxon>
        <taxon>Mucoromycetes</taxon>
        <taxon>Mucorales</taxon>
        <taxon>Mucorineae</taxon>
        <taxon>Mucoraceae</taxon>
        <taxon>Mucor</taxon>
    </lineage>
</organism>
<gene>
    <name evidence="5" type="ORF">MUCCIDRAFT_113816</name>
</gene>
<dbReference type="Gene3D" id="1.10.510.10">
    <property type="entry name" value="Transferase(Phosphotransferase) domain 1"/>
    <property type="match status" value="1"/>
</dbReference>
<dbReference type="InterPro" id="IPR011009">
    <property type="entry name" value="Kinase-like_dom_sf"/>
</dbReference>
<name>A0A162YSI2_MUCCL</name>
<proteinExistence type="predicted"/>
<dbReference type="PANTHER" id="PTHR24055">
    <property type="entry name" value="MITOGEN-ACTIVATED PROTEIN KINASE"/>
    <property type="match status" value="1"/>
</dbReference>
<keyword evidence="1" id="KW-0808">Transferase</keyword>
<reference evidence="5 6" key="1">
    <citation type="submission" date="2015-06" db="EMBL/GenBank/DDBJ databases">
        <title>Expansion of signal transduction pathways in fungi by whole-genome duplication.</title>
        <authorList>
            <consortium name="DOE Joint Genome Institute"/>
            <person name="Corrochano L.M."/>
            <person name="Kuo A."/>
            <person name="Marcet-Houben M."/>
            <person name="Polaino S."/>
            <person name="Salamov A."/>
            <person name="Villalobos J.M."/>
            <person name="Alvarez M.I."/>
            <person name="Avalos J."/>
            <person name="Benito E.P."/>
            <person name="Benoit I."/>
            <person name="Burger G."/>
            <person name="Camino L.P."/>
            <person name="Canovas D."/>
            <person name="Cerda-Olmedo E."/>
            <person name="Cheng J.-F."/>
            <person name="Dominguez A."/>
            <person name="Elias M."/>
            <person name="Eslava A.P."/>
            <person name="Glaser F."/>
            <person name="Grimwood J."/>
            <person name="Gutierrez G."/>
            <person name="Heitman J."/>
            <person name="Henrissat B."/>
            <person name="Iturriaga E.A."/>
            <person name="Lang B.F."/>
            <person name="Lavin J.L."/>
            <person name="Lee S."/>
            <person name="Li W."/>
            <person name="Lindquist E."/>
            <person name="Lopez-Garcia S."/>
            <person name="Luque E.M."/>
            <person name="Marcos A.T."/>
            <person name="Martin J."/>
            <person name="Mccluskey K."/>
            <person name="Medina H.R."/>
            <person name="Miralles-Duran A."/>
            <person name="Miyazaki A."/>
            <person name="Munoz-Torres E."/>
            <person name="Oguiza J.A."/>
            <person name="Ohm R."/>
            <person name="Olmedo M."/>
            <person name="Orejas M."/>
            <person name="Ortiz-Castellanos L."/>
            <person name="Pisabarro A.G."/>
            <person name="Rodriguez-Romero J."/>
            <person name="Ruiz-Herrera J."/>
            <person name="Ruiz-Vazquez R."/>
            <person name="Sanz C."/>
            <person name="Schackwitz W."/>
            <person name="Schmutz J."/>
            <person name="Shahriari M."/>
            <person name="Shelest E."/>
            <person name="Silva-Franco F."/>
            <person name="Soanes D."/>
            <person name="Syed K."/>
            <person name="Tagua V.G."/>
            <person name="Talbot N.J."/>
            <person name="Thon M."/>
            <person name="De Vries R.P."/>
            <person name="Wiebenga A."/>
            <person name="Yadav J.S."/>
            <person name="Braun E.L."/>
            <person name="Baker S."/>
            <person name="Garre V."/>
            <person name="Horwitz B."/>
            <person name="Torres-Martinez S."/>
            <person name="Idnurm A."/>
            <person name="Herrera-Estrella A."/>
            <person name="Gabaldon T."/>
            <person name="Grigoriev I.V."/>
        </authorList>
    </citation>
    <scope>NUCLEOTIDE SEQUENCE [LARGE SCALE GENOMIC DNA]</scope>
    <source>
        <strain evidence="5 6">CBS 277.49</strain>
    </source>
</reference>
<dbReference type="PROSITE" id="PS00109">
    <property type="entry name" value="PROTEIN_KINASE_TYR"/>
    <property type="match status" value="1"/>
</dbReference>
<evidence type="ECO:0000313" key="5">
    <source>
        <dbReference type="EMBL" id="OAD00347.1"/>
    </source>
</evidence>
<feature type="domain" description="Protein kinase" evidence="4">
    <location>
        <begin position="1"/>
        <end position="318"/>
    </location>
</feature>
<keyword evidence="1" id="KW-0418">Kinase</keyword>
<dbReference type="EMBL" id="AMYB01000007">
    <property type="protein sequence ID" value="OAD00347.1"/>
    <property type="molecule type" value="Genomic_DNA"/>
</dbReference>
<dbReference type="STRING" id="747725.A0A162YSI2"/>
<dbReference type="OrthoDB" id="413582at2759"/>
<comment type="caution">
    <text evidence="5">The sequence shown here is derived from an EMBL/GenBank/DDBJ whole genome shotgun (WGS) entry which is preliminary data.</text>
</comment>
<keyword evidence="2" id="KW-0547">Nucleotide-binding</keyword>
<evidence type="ECO:0000256" key="1">
    <source>
        <dbReference type="ARBA" id="ARBA00022527"/>
    </source>
</evidence>
<evidence type="ECO:0000259" key="4">
    <source>
        <dbReference type="PROSITE" id="PS50011"/>
    </source>
</evidence>
<dbReference type="GO" id="GO:0005524">
    <property type="term" value="F:ATP binding"/>
    <property type="evidence" value="ECO:0007669"/>
    <property type="project" value="UniProtKB-KW"/>
</dbReference>
<dbReference type="Gene3D" id="3.30.200.20">
    <property type="entry name" value="Phosphorylase Kinase, domain 1"/>
    <property type="match status" value="1"/>
</dbReference>
<dbReference type="SMART" id="SM00220">
    <property type="entry name" value="S_TKc"/>
    <property type="match status" value="1"/>
</dbReference>
<dbReference type="InterPro" id="IPR050117">
    <property type="entry name" value="MAPK"/>
</dbReference>
<dbReference type="GO" id="GO:0004674">
    <property type="term" value="F:protein serine/threonine kinase activity"/>
    <property type="evidence" value="ECO:0007669"/>
    <property type="project" value="UniProtKB-KW"/>
</dbReference>
<dbReference type="InterPro" id="IPR008266">
    <property type="entry name" value="Tyr_kinase_AS"/>
</dbReference>
<dbReference type="VEuPathDB" id="FungiDB:MUCCIDRAFT_113816"/>
<dbReference type="SUPFAM" id="SSF56112">
    <property type="entry name" value="Protein kinase-like (PK-like)"/>
    <property type="match status" value="1"/>
</dbReference>
<evidence type="ECO:0000256" key="2">
    <source>
        <dbReference type="ARBA" id="ARBA00022741"/>
    </source>
</evidence>
<dbReference type="InterPro" id="IPR000719">
    <property type="entry name" value="Prot_kinase_dom"/>
</dbReference>
<dbReference type="PROSITE" id="PS50011">
    <property type="entry name" value="PROTEIN_KINASE_DOM"/>
    <property type="match status" value="1"/>
</dbReference>
<keyword evidence="6" id="KW-1185">Reference proteome</keyword>
<evidence type="ECO:0000313" key="6">
    <source>
        <dbReference type="Proteomes" id="UP000077051"/>
    </source>
</evidence>
<dbReference type="Proteomes" id="UP000077051">
    <property type="component" value="Unassembled WGS sequence"/>
</dbReference>
<keyword evidence="1" id="KW-0723">Serine/threonine-protein kinase</keyword>
<keyword evidence="3" id="KW-0067">ATP-binding</keyword>
<accession>A0A162YSI2</accession>
<sequence>MLGTFASVEKRVIGQGTCVAYKTYSKAHGQLVFRHYKRELWALKKLAVVSKEGSVQNHIVYLMDHQESANSYHLIFPFYNETLAMNMKDRTKNPQLLAHRFLQQIAQGLHYMHQHGIIHCDLSPSNVLIDSSTGCMFICDFGCAHSNACLDQHEEEEDGFLAVEEIGTRYYKAPEHLFGSRAYAPATDVWSLGAIFTEILIGYPVFNGESDIEQIGRFVFRLGKPSLQVQAKEMASYPDANKLIFFNDNDSDMEDYYSDDEDEDEDDKSEFAKMRMSLAAILEQENVSQLDRDIITNTLTWSIKERWTLPRLQSLCHT</sequence>
<evidence type="ECO:0000256" key="3">
    <source>
        <dbReference type="ARBA" id="ARBA00022840"/>
    </source>
</evidence>
<protein>
    <recommendedName>
        <fullName evidence="4">Protein kinase domain-containing protein</fullName>
    </recommendedName>
</protein>
<dbReference type="Pfam" id="PF00069">
    <property type="entry name" value="Pkinase"/>
    <property type="match status" value="1"/>
</dbReference>